<dbReference type="SMART" id="SM00851">
    <property type="entry name" value="MGS"/>
    <property type="match status" value="1"/>
</dbReference>
<evidence type="ECO:0000256" key="9">
    <source>
        <dbReference type="ARBA" id="ARBA00050687"/>
    </source>
</evidence>
<evidence type="ECO:0000259" key="11">
    <source>
        <dbReference type="PROSITE" id="PS51855"/>
    </source>
</evidence>
<keyword evidence="13" id="KW-1185">Reference proteome</keyword>
<dbReference type="UniPathway" id="UPA00074">
    <property type="reaction ID" value="UER00133"/>
</dbReference>
<dbReference type="Pfam" id="PF02142">
    <property type="entry name" value="MGS"/>
    <property type="match status" value="1"/>
</dbReference>
<keyword evidence="7 10" id="KW-0511">Multifunctional enzyme</keyword>
<comment type="pathway">
    <text evidence="1 10">Purine metabolism; IMP biosynthesis via de novo pathway; IMP from 5-formamido-1-(5-phospho-D-ribosyl)imidazole-4-carboxamide: step 1/1.</text>
</comment>
<evidence type="ECO:0000256" key="7">
    <source>
        <dbReference type="ARBA" id="ARBA00023268"/>
    </source>
</evidence>
<evidence type="ECO:0000256" key="1">
    <source>
        <dbReference type="ARBA" id="ARBA00004844"/>
    </source>
</evidence>
<dbReference type="GO" id="GO:0003937">
    <property type="term" value="F:IMP cyclohydrolase activity"/>
    <property type="evidence" value="ECO:0007669"/>
    <property type="project" value="UniProtKB-UniRule"/>
</dbReference>
<comment type="pathway">
    <text evidence="2 10">Purine metabolism; IMP biosynthesis via de novo pathway; 5-formamido-1-(5-phospho-D-ribosyl)imidazole-4-carboxamide from 5-amino-1-(5-phospho-D-ribosyl)imidazole-4-carboxamide (10-formyl THF route): step 1/1.</text>
</comment>
<keyword evidence="4 10" id="KW-0808">Transferase</keyword>
<dbReference type="CDD" id="cd01421">
    <property type="entry name" value="IMPCH"/>
    <property type="match status" value="1"/>
</dbReference>
<keyword evidence="6 10" id="KW-0378">Hydrolase</keyword>
<dbReference type="FunFam" id="3.40.50.1380:FF:000001">
    <property type="entry name" value="Bifunctional purine biosynthesis protein PurH"/>
    <property type="match status" value="1"/>
</dbReference>
<comment type="domain">
    <text evidence="10">The IMP cyclohydrolase activity resides in the N-terminal region.</text>
</comment>
<dbReference type="SUPFAM" id="SSF53927">
    <property type="entry name" value="Cytidine deaminase-like"/>
    <property type="match status" value="1"/>
</dbReference>
<dbReference type="GO" id="GO:0004643">
    <property type="term" value="F:phosphoribosylaminoimidazolecarboxamide formyltransferase activity"/>
    <property type="evidence" value="ECO:0007669"/>
    <property type="project" value="UniProtKB-UniRule"/>
</dbReference>
<dbReference type="STRING" id="1748243.Tel_02590"/>
<dbReference type="PANTHER" id="PTHR11692">
    <property type="entry name" value="BIFUNCTIONAL PURINE BIOSYNTHESIS PROTEIN PURH"/>
    <property type="match status" value="1"/>
</dbReference>
<dbReference type="GO" id="GO:0006189">
    <property type="term" value="P:'de novo' IMP biosynthetic process"/>
    <property type="evidence" value="ECO:0007669"/>
    <property type="project" value="UniProtKB-UniRule"/>
</dbReference>
<gene>
    <name evidence="10 12" type="primary">purH</name>
    <name evidence="12" type="ORF">Tel_02590</name>
</gene>
<dbReference type="SMART" id="SM00798">
    <property type="entry name" value="AICARFT_IMPCHas"/>
    <property type="match status" value="1"/>
</dbReference>
<evidence type="ECO:0000256" key="5">
    <source>
        <dbReference type="ARBA" id="ARBA00022755"/>
    </source>
</evidence>
<sequence length="525" mass="56762">MATIKRALISVSDKTGVVEFARQLSNMNVELLSTGGTFKLLSENDIRVTEVSDYTGFPEMMDGRVKTLHPKIHGGILGRRGTDDNIMTDNAIDPIDMVVVNLYPFEQTVAKPDCDLASAIENIDIGGPTMVRAAAKNHKDVAIVVDVGDYAAVLDEMKANDAALNFETRFHLATKAFEHSAAYDGAIANYLGSITDGGHSNQNRCAFPRTINSQVIKLQDLRYGENPHQQAAFYIDDRATEASVATAVQLQGKALSYNNIADTDAALECVKQFDEPACVIVKHANPCGVAVGTDLLDVYDQAYRTDPTSAFGGIIAFNRELDGNSARAIIERQFVEVIIAPSVSREASDIIAEKKNVRLLACGTWSEAPMAALDYKRVNGGMLIQTRDNGMVSVTDLEVVSKRIPTEQEMKDLGFCWKVAKYVKSNAIVYAKNGMTIGIGAGQMSRVYSARIAGIKAADEGLDVAGSVMASDAFFPFRDGIDAAAQAGITAVIQPGGSMRDEEVIAAADEHDMAMLFTGMRHFRH</sequence>
<evidence type="ECO:0000256" key="6">
    <source>
        <dbReference type="ARBA" id="ARBA00022801"/>
    </source>
</evidence>
<dbReference type="InterPro" id="IPR024051">
    <property type="entry name" value="AICAR_Tfase_dup_dom_sf"/>
</dbReference>
<organism evidence="12 13">
    <name type="scientific">Candidatus Tenderia electrophaga</name>
    <dbReference type="NCBI Taxonomy" id="1748243"/>
    <lineage>
        <taxon>Bacteria</taxon>
        <taxon>Pseudomonadati</taxon>
        <taxon>Pseudomonadota</taxon>
        <taxon>Gammaproteobacteria</taxon>
        <taxon>Candidatus Tenderiales</taxon>
        <taxon>Candidatus Tenderiaceae</taxon>
        <taxon>Candidatus Tenderia</taxon>
    </lineage>
</organism>
<accession>A0A0S2TAG1</accession>
<dbReference type="Pfam" id="PF01808">
    <property type="entry name" value="AICARFT_IMPCHas"/>
    <property type="match status" value="1"/>
</dbReference>
<name>A0A0S2TAG1_9GAMM</name>
<dbReference type="SUPFAM" id="SSF52335">
    <property type="entry name" value="Methylglyoxal synthase-like"/>
    <property type="match status" value="1"/>
</dbReference>
<proteinExistence type="inferred from homology"/>
<evidence type="ECO:0000256" key="3">
    <source>
        <dbReference type="ARBA" id="ARBA00007667"/>
    </source>
</evidence>
<dbReference type="AlphaFoldDB" id="A0A0S2TAG1"/>
<dbReference type="EMBL" id="CP013099">
    <property type="protein sequence ID" value="ALP52118.1"/>
    <property type="molecule type" value="Genomic_DNA"/>
</dbReference>
<dbReference type="PANTHER" id="PTHR11692:SF0">
    <property type="entry name" value="BIFUNCTIONAL PURINE BIOSYNTHESIS PROTEIN ATIC"/>
    <property type="match status" value="1"/>
</dbReference>
<dbReference type="InterPro" id="IPR036914">
    <property type="entry name" value="MGS-like_dom_sf"/>
</dbReference>
<dbReference type="Proteomes" id="UP000055136">
    <property type="component" value="Chromosome"/>
</dbReference>
<dbReference type="EC" id="2.1.2.3" evidence="10"/>
<dbReference type="Gene3D" id="3.40.140.20">
    <property type="match status" value="2"/>
</dbReference>
<dbReference type="InterPro" id="IPR016193">
    <property type="entry name" value="Cytidine_deaminase-like"/>
</dbReference>
<dbReference type="GO" id="GO:0005829">
    <property type="term" value="C:cytosol"/>
    <property type="evidence" value="ECO:0007669"/>
    <property type="project" value="TreeGrafter"/>
</dbReference>
<dbReference type="FunFam" id="3.40.140.20:FF:000001">
    <property type="entry name" value="Bifunctional purine biosynthesis protein PurH"/>
    <property type="match status" value="1"/>
</dbReference>
<dbReference type="EC" id="3.5.4.10" evidence="10"/>
<evidence type="ECO:0000256" key="10">
    <source>
        <dbReference type="HAMAP-Rule" id="MF_00139"/>
    </source>
</evidence>
<comment type="similarity">
    <text evidence="3 10">Belongs to the PurH family.</text>
</comment>
<dbReference type="InterPro" id="IPR011607">
    <property type="entry name" value="MGS-like_dom"/>
</dbReference>
<evidence type="ECO:0000256" key="4">
    <source>
        <dbReference type="ARBA" id="ARBA00022679"/>
    </source>
</evidence>
<dbReference type="KEGG" id="tee:Tel_02590"/>
<dbReference type="NCBIfam" id="TIGR00355">
    <property type="entry name" value="purH"/>
    <property type="match status" value="1"/>
</dbReference>
<comment type="catalytic activity">
    <reaction evidence="8 10">
        <text>(6R)-10-formyltetrahydrofolate + 5-amino-1-(5-phospho-beta-D-ribosyl)imidazole-4-carboxamide = 5-formamido-1-(5-phospho-D-ribosyl)imidazole-4-carboxamide + (6S)-5,6,7,8-tetrahydrofolate</text>
        <dbReference type="Rhea" id="RHEA:22192"/>
        <dbReference type="ChEBI" id="CHEBI:57453"/>
        <dbReference type="ChEBI" id="CHEBI:58467"/>
        <dbReference type="ChEBI" id="CHEBI:58475"/>
        <dbReference type="ChEBI" id="CHEBI:195366"/>
        <dbReference type="EC" id="2.1.2.3"/>
    </reaction>
</comment>
<evidence type="ECO:0000256" key="2">
    <source>
        <dbReference type="ARBA" id="ARBA00004954"/>
    </source>
</evidence>
<reference evidence="12" key="1">
    <citation type="submission" date="2015-10" db="EMBL/GenBank/DDBJ databases">
        <title>Description of Candidatus Tenderia electrophaga gen. nov, sp. nov., an Uncultivated Electroautotroph from a Biocathode Enrichment.</title>
        <authorList>
            <person name="Eddie B.J."/>
            <person name="Malanoski A.P."/>
            <person name="Wang Z."/>
            <person name="Hall R.J."/>
            <person name="Oh S.D."/>
            <person name="Heiner C."/>
            <person name="Lin B."/>
            <person name="Strycharz-Glaven S.M."/>
        </authorList>
    </citation>
    <scope>NUCLEOTIDE SEQUENCE [LARGE SCALE GENOMIC DNA]</scope>
    <source>
        <strain evidence="12">NRL1</strain>
    </source>
</reference>
<dbReference type="FunFam" id="3.40.140.20:FF:000002">
    <property type="entry name" value="Bifunctional purine biosynthesis protein PurH"/>
    <property type="match status" value="1"/>
</dbReference>
<dbReference type="HAMAP" id="MF_00139">
    <property type="entry name" value="PurH"/>
    <property type="match status" value="1"/>
</dbReference>
<evidence type="ECO:0000256" key="8">
    <source>
        <dbReference type="ARBA" id="ARBA00050488"/>
    </source>
</evidence>
<dbReference type="PIRSF" id="PIRSF000414">
    <property type="entry name" value="AICARFT_IMPCHas"/>
    <property type="match status" value="1"/>
</dbReference>
<evidence type="ECO:0000313" key="12">
    <source>
        <dbReference type="EMBL" id="ALP52118.1"/>
    </source>
</evidence>
<dbReference type="NCBIfam" id="NF002049">
    <property type="entry name" value="PRK00881.1"/>
    <property type="match status" value="1"/>
</dbReference>
<feature type="domain" description="MGS-like" evidence="11">
    <location>
        <begin position="1"/>
        <end position="145"/>
    </location>
</feature>
<dbReference type="InterPro" id="IPR002695">
    <property type="entry name" value="PurH-like"/>
</dbReference>
<keyword evidence="5 10" id="KW-0658">Purine biosynthesis</keyword>
<dbReference type="PROSITE" id="PS51855">
    <property type="entry name" value="MGS"/>
    <property type="match status" value="1"/>
</dbReference>
<dbReference type="Gene3D" id="3.40.50.1380">
    <property type="entry name" value="Methylglyoxal synthase-like domain"/>
    <property type="match status" value="1"/>
</dbReference>
<protein>
    <recommendedName>
        <fullName evidence="10">Bifunctional purine biosynthesis protein PurH</fullName>
    </recommendedName>
    <domain>
        <recommendedName>
            <fullName evidence="10">Phosphoribosylaminoimidazolecarboxamide formyltransferase</fullName>
            <ecNumber evidence="10">2.1.2.3</ecNumber>
        </recommendedName>
        <alternativeName>
            <fullName evidence="10">AICAR transformylase</fullName>
        </alternativeName>
    </domain>
    <domain>
        <recommendedName>
            <fullName evidence="10">IMP cyclohydrolase</fullName>
            <ecNumber evidence="10">3.5.4.10</ecNumber>
        </recommendedName>
        <alternativeName>
            <fullName evidence="10">ATIC</fullName>
        </alternativeName>
        <alternativeName>
            <fullName evidence="10">IMP synthase</fullName>
        </alternativeName>
        <alternativeName>
            <fullName evidence="10">Inosinicase</fullName>
        </alternativeName>
    </domain>
</protein>
<comment type="catalytic activity">
    <reaction evidence="9 10">
        <text>IMP + H2O = 5-formamido-1-(5-phospho-D-ribosyl)imidazole-4-carboxamide</text>
        <dbReference type="Rhea" id="RHEA:18445"/>
        <dbReference type="ChEBI" id="CHEBI:15377"/>
        <dbReference type="ChEBI" id="CHEBI:58053"/>
        <dbReference type="ChEBI" id="CHEBI:58467"/>
        <dbReference type="EC" id="3.5.4.10"/>
    </reaction>
</comment>
<evidence type="ECO:0000313" key="13">
    <source>
        <dbReference type="Proteomes" id="UP000055136"/>
    </source>
</evidence>